<comment type="caution">
    <text evidence="2">The sequence shown here is derived from an EMBL/GenBank/DDBJ whole genome shotgun (WGS) entry which is preliminary data.</text>
</comment>
<feature type="signal peptide" evidence="1">
    <location>
        <begin position="1"/>
        <end position="20"/>
    </location>
</feature>
<name>A0AAV2TSX3_CALDB</name>
<gene>
    <name evidence="2" type="ORF">CDAUBV1_LOCUS14672</name>
</gene>
<protein>
    <submittedName>
        <fullName evidence="2">Uncharacterized protein</fullName>
    </submittedName>
</protein>
<dbReference type="AlphaFoldDB" id="A0AAV2TSX3"/>
<accession>A0AAV2TSX3</accession>
<evidence type="ECO:0000313" key="2">
    <source>
        <dbReference type="EMBL" id="CAL5139547.1"/>
    </source>
</evidence>
<evidence type="ECO:0000256" key="1">
    <source>
        <dbReference type="SAM" id="SignalP"/>
    </source>
</evidence>
<evidence type="ECO:0000313" key="3">
    <source>
        <dbReference type="Proteomes" id="UP001497525"/>
    </source>
</evidence>
<keyword evidence="1" id="KW-0732">Signal</keyword>
<organism evidence="2 3">
    <name type="scientific">Calicophoron daubneyi</name>
    <name type="common">Rumen fluke</name>
    <name type="synonym">Paramphistomum daubneyi</name>
    <dbReference type="NCBI Taxonomy" id="300641"/>
    <lineage>
        <taxon>Eukaryota</taxon>
        <taxon>Metazoa</taxon>
        <taxon>Spiralia</taxon>
        <taxon>Lophotrochozoa</taxon>
        <taxon>Platyhelminthes</taxon>
        <taxon>Trematoda</taxon>
        <taxon>Digenea</taxon>
        <taxon>Plagiorchiida</taxon>
        <taxon>Pronocephalata</taxon>
        <taxon>Paramphistomoidea</taxon>
        <taxon>Paramphistomidae</taxon>
        <taxon>Calicophoron</taxon>
    </lineage>
</organism>
<reference evidence="2" key="1">
    <citation type="submission" date="2024-06" db="EMBL/GenBank/DDBJ databases">
        <authorList>
            <person name="Liu X."/>
            <person name="Lenzi L."/>
            <person name="Haldenby T S."/>
            <person name="Uol C."/>
        </authorList>
    </citation>
    <scope>NUCLEOTIDE SEQUENCE</scope>
</reference>
<feature type="chain" id="PRO_5043651757" evidence="1">
    <location>
        <begin position="21"/>
        <end position="104"/>
    </location>
</feature>
<proteinExistence type="predicted"/>
<dbReference type="Proteomes" id="UP001497525">
    <property type="component" value="Unassembled WGS sequence"/>
</dbReference>
<sequence>MHFGLALSILLFLYTANTHASKSGLCNRNMQIAICYCNSRNKKEYTECQKSTAAVRKTTSRCSKDSYCSRYSKRCLYAQLGNPVFKSCGQAQTMRRTLKRQIGE</sequence>
<dbReference type="EMBL" id="CAXLJL010000612">
    <property type="protein sequence ID" value="CAL5139547.1"/>
    <property type="molecule type" value="Genomic_DNA"/>
</dbReference>